<organism evidence="5 6">
    <name type="scientific">Rhodoferax sediminis</name>
    <dbReference type="NCBI Taxonomy" id="2509614"/>
    <lineage>
        <taxon>Bacteria</taxon>
        <taxon>Pseudomonadati</taxon>
        <taxon>Pseudomonadota</taxon>
        <taxon>Betaproteobacteria</taxon>
        <taxon>Burkholderiales</taxon>
        <taxon>Comamonadaceae</taxon>
        <taxon>Rhodoferax</taxon>
    </lineage>
</organism>
<dbReference type="PANTHER" id="PTHR43537">
    <property type="entry name" value="TRANSCRIPTIONAL REGULATOR, GNTR FAMILY"/>
    <property type="match status" value="1"/>
</dbReference>
<dbReference type="InterPro" id="IPR036390">
    <property type="entry name" value="WH_DNA-bd_sf"/>
</dbReference>
<dbReference type="InterPro" id="IPR008920">
    <property type="entry name" value="TF_FadR/GntR_C"/>
</dbReference>
<gene>
    <name evidence="5" type="ORF">EUB48_17220</name>
</gene>
<dbReference type="SMART" id="SM00895">
    <property type="entry name" value="FCD"/>
    <property type="match status" value="1"/>
</dbReference>
<dbReference type="PRINTS" id="PR00035">
    <property type="entry name" value="HTHGNTR"/>
</dbReference>
<keyword evidence="3" id="KW-0804">Transcription</keyword>
<dbReference type="CDD" id="cd07377">
    <property type="entry name" value="WHTH_GntR"/>
    <property type="match status" value="1"/>
</dbReference>
<dbReference type="SUPFAM" id="SSF48008">
    <property type="entry name" value="GntR ligand-binding domain-like"/>
    <property type="match status" value="1"/>
</dbReference>
<evidence type="ECO:0000256" key="2">
    <source>
        <dbReference type="ARBA" id="ARBA00023125"/>
    </source>
</evidence>
<protein>
    <submittedName>
        <fullName evidence="5">GntR family transcriptional regulator</fullName>
    </submittedName>
</protein>
<dbReference type="PROSITE" id="PS50949">
    <property type="entry name" value="HTH_GNTR"/>
    <property type="match status" value="1"/>
</dbReference>
<evidence type="ECO:0000259" key="4">
    <source>
        <dbReference type="PROSITE" id="PS50949"/>
    </source>
</evidence>
<dbReference type="Gene3D" id="1.10.10.10">
    <property type="entry name" value="Winged helix-like DNA-binding domain superfamily/Winged helix DNA-binding domain"/>
    <property type="match status" value="1"/>
</dbReference>
<evidence type="ECO:0000313" key="6">
    <source>
        <dbReference type="Proteomes" id="UP000316798"/>
    </source>
</evidence>
<evidence type="ECO:0000256" key="1">
    <source>
        <dbReference type="ARBA" id="ARBA00023015"/>
    </source>
</evidence>
<dbReference type="AlphaFoldDB" id="A0A515DEM3"/>
<sequence length="235" mass="25900">MASPSEIARRVVESILSQRLSPGERLGEQDLADLFGVSRTLIREALMQLQARGFVEVRSRRGWYVVEPSLEEARDAFSARRIVEAGILSAVADDHPDGRPLQSVVRTLRQHIVQEEQAIADADAATRAFLLADFHVCLAECMGHRMLCDVLRDLTAHTTLVATLYQSEHDARQSCAEHSEIVAALETGNFALARQRMLTHIGHVEEALNPGAPPVQGRLQAALTPMSLRTGRAPR</sequence>
<keyword evidence="1" id="KW-0805">Transcription regulation</keyword>
<dbReference type="SMART" id="SM00345">
    <property type="entry name" value="HTH_GNTR"/>
    <property type="match status" value="1"/>
</dbReference>
<dbReference type="Pfam" id="PF07729">
    <property type="entry name" value="FCD"/>
    <property type="match status" value="1"/>
</dbReference>
<evidence type="ECO:0000313" key="5">
    <source>
        <dbReference type="EMBL" id="QDL38830.1"/>
    </source>
</evidence>
<dbReference type="KEGG" id="rhf:EUB48_17220"/>
<dbReference type="Gene3D" id="1.20.120.530">
    <property type="entry name" value="GntR ligand-binding domain-like"/>
    <property type="match status" value="1"/>
</dbReference>
<dbReference type="InterPro" id="IPR011711">
    <property type="entry name" value="GntR_C"/>
</dbReference>
<dbReference type="InterPro" id="IPR036388">
    <property type="entry name" value="WH-like_DNA-bd_sf"/>
</dbReference>
<dbReference type="RefSeq" id="WP_142820268.1">
    <property type="nucleotide sequence ID" value="NZ_CP035503.1"/>
</dbReference>
<dbReference type="PANTHER" id="PTHR43537:SF53">
    <property type="entry name" value="HTH-TYPE TRANSCRIPTIONAL REPRESSOR NANR"/>
    <property type="match status" value="1"/>
</dbReference>
<keyword evidence="2" id="KW-0238">DNA-binding</keyword>
<proteinExistence type="predicted"/>
<dbReference type="GO" id="GO:0003677">
    <property type="term" value="F:DNA binding"/>
    <property type="evidence" value="ECO:0007669"/>
    <property type="project" value="UniProtKB-KW"/>
</dbReference>
<evidence type="ECO:0000256" key="3">
    <source>
        <dbReference type="ARBA" id="ARBA00023163"/>
    </source>
</evidence>
<dbReference type="InterPro" id="IPR000524">
    <property type="entry name" value="Tscrpt_reg_HTH_GntR"/>
</dbReference>
<reference evidence="5 6" key="1">
    <citation type="submission" date="2019-01" db="EMBL/GenBank/DDBJ databases">
        <title>Genomic insights into a novel species Rhodoferax sp.</title>
        <authorList>
            <person name="Jin L."/>
        </authorList>
    </citation>
    <scope>NUCLEOTIDE SEQUENCE [LARGE SCALE GENOMIC DNA]</scope>
    <source>
        <strain evidence="5 6">CHu59-6-5</strain>
    </source>
</reference>
<dbReference type="EMBL" id="CP035503">
    <property type="protein sequence ID" value="QDL38830.1"/>
    <property type="molecule type" value="Genomic_DNA"/>
</dbReference>
<dbReference type="Proteomes" id="UP000316798">
    <property type="component" value="Chromosome"/>
</dbReference>
<dbReference type="SUPFAM" id="SSF46785">
    <property type="entry name" value="Winged helix' DNA-binding domain"/>
    <property type="match status" value="1"/>
</dbReference>
<dbReference type="OrthoDB" id="5243844at2"/>
<dbReference type="Pfam" id="PF00392">
    <property type="entry name" value="GntR"/>
    <property type="match status" value="1"/>
</dbReference>
<dbReference type="GO" id="GO:0003700">
    <property type="term" value="F:DNA-binding transcription factor activity"/>
    <property type="evidence" value="ECO:0007669"/>
    <property type="project" value="InterPro"/>
</dbReference>
<keyword evidence="6" id="KW-1185">Reference proteome</keyword>
<accession>A0A515DEM3</accession>
<feature type="domain" description="HTH gntR-type" evidence="4">
    <location>
        <begin position="1"/>
        <end position="68"/>
    </location>
</feature>
<name>A0A515DEM3_9BURK</name>